<evidence type="ECO:0000256" key="9">
    <source>
        <dbReference type="PIRSR" id="PIRSR602401-1"/>
    </source>
</evidence>
<feature type="transmembrane region" description="Helical" evidence="11">
    <location>
        <begin position="6"/>
        <end position="27"/>
    </location>
</feature>
<evidence type="ECO:0000256" key="1">
    <source>
        <dbReference type="ARBA" id="ARBA00001971"/>
    </source>
</evidence>
<dbReference type="InterPro" id="IPR050364">
    <property type="entry name" value="Cytochrome_P450_fung"/>
</dbReference>
<sequence length="514" mass="58646">MDDSQPWLNLMDLMAITIAAVMALSIYRFTPFQSRLPLPPGPKSSWFGKISLPKTNQWRTYTEWKDIYGDLIYVYVFGNPILILNSATAASDLLEKRGSNYSSRPFRTMVTDLMGWDWLFSGMPYGEFWKRHRNVFHRHFRPNDASPYHLLQTKETHTLLRNLQYTPENFRYHVRRTAAAIILNVAYGHQVADEGDDYVTLADQALSGLAKAGIFGTYLVDYVPILRHIPVWFPFATFRRQALKWRELTRAMVDQPFEVILQQMKSGTATPCLVTEELERRSVGSDFEDEQVIKNVAATLYAAGSDTFVSGILSFFLVMALYPDIQQKAQAELDCVVNGRLPEFCDKKKCPFIESLCYELLRWNPVTPMGLAHFATETDEYRGYRIPKGTALLPNVWGILHDPNVYPDPLTFDPMRFMDRKGNVSKGINELPDAAFGFGRRMCPGRWFAFDTMWIIVASILSSYNITKAVDGAGNTIEPEIEYSSGLSHPKPFKCHIAPRSLDNLSLVEQTSHL</sequence>
<comment type="similarity">
    <text evidence="3 10">Belongs to the cytochrome P450 family.</text>
</comment>
<evidence type="ECO:0000256" key="6">
    <source>
        <dbReference type="ARBA" id="ARBA00023002"/>
    </source>
</evidence>
<evidence type="ECO:0000256" key="4">
    <source>
        <dbReference type="ARBA" id="ARBA00022617"/>
    </source>
</evidence>
<comment type="caution">
    <text evidence="12">The sequence shown here is derived from an EMBL/GenBank/DDBJ whole genome shotgun (WGS) entry which is preliminary data.</text>
</comment>
<name>A0A9P5Y1Y5_9AGAR</name>
<evidence type="ECO:0000256" key="8">
    <source>
        <dbReference type="ARBA" id="ARBA00023033"/>
    </source>
</evidence>
<dbReference type="PRINTS" id="PR00463">
    <property type="entry name" value="EP450I"/>
</dbReference>
<protein>
    <submittedName>
        <fullName evidence="12">Cytochrome P450</fullName>
    </submittedName>
</protein>
<evidence type="ECO:0000256" key="2">
    <source>
        <dbReference type="ARBA" id="ARBA00005179"/>
    </source>
</evidence>
<dbReference type="PANTHER" id="PTHR46300">
    <property type="entry name" value="P450, PUTATIVE (EUROFUNG)-RELATED-RELATED"/>
    <property type="match status" value="1"/>
</dbReference>
<reference evidence="12" key="1">
    <citation type="submission" date="2020-11" db="EMBL/GenBank/DDBJ databases">
        <authorList>
            <consortium name="DOE Joint Genome Institute"/>
            <person name="Ahrendt S."/>
            <person name="Riley R."/>
            <person name="Andreopoulos W."/>
            <person name="Labutti K."/>
            <person name="Pangilinan J."/>
            <person name="Ruiz-Duenas F.J."/>
            <person name="Barrasa J.M."/>
            <person name="Sanchez-Garcia M."/>
            <person name="Camarero S."/>
            <person name="Miyauchi S."/>
            <person name="Serrano A."/>
            <person name="Linde D."/>
            <person name="Babiker R."/>
            <person name="Drula E."/>
            <person name="Ayuso-Fernandez I."/>
            <person name="Pacheco R."/>
            <person name="Padilla G."/>
            <person name="Ferreira P."/>
            <person name="Barriuso J."/>
            <person name="Kellner H."/>
            <person name="Castanera R."/>
            <person name="Alfaro M."/>
            <person name="Ramirez L."/>
            <person name="Pisabarro A.G."/>
            <person name="Kuo A."/>
            <person name="Tritt A."/>
            <person name="Lipzen A."/>
            <person name="He G."/>
            <person name="Yan M."/>
            <person name="Ng V."/>
            <person name="Cullen D."/>
            <person name="Martin F."/>
            <person name="Rosso M.-N."/>
            <person name="Henrissat B."/>
            <person name="Hibbett D."/>
            <person name="Martinez A.T."/>
            <person name="Grigoriev I.V."/>
        </authorList>
    </citation>
    <scope>NUCLEOTIDE SEQUENCE</scope>
    <source>
        <strain evidence="12">CBS 247.69</strain>
    </source>
</reference>
<dbReference type="InterPro" id="IPR036396">
    <property type="entry name" value="Cyt_P450_sf"/>
</dbReference>
<dbReference type="GO" id="GO:0016705">
    <property type="term" value="F:oxidoreductase activity, acting on paired donors, with incorporation or reduction of molecular oxygen"/>
    <property type="evidence" value="ECO:0007669"/>
    <property type="project" value="InterPro"/>
</dbReference>
<evidence type="ECO:0000256" key="11">
    <source>
        <dbReference type="SAM" id="Phobius"/>
    </source>
</evidence>
<dbReference type="PANTHER" id="PTHR46300:SF7">
    <property type="entry name" value="P450, PUTATIVE (EUROFUNG)-RELATED"/>
    <property type="match status" value="1"/>
</dbReference>
<dbReference type="EMBL" id="MU150293">
    <property type="protein sequence ID" value="KAF9460799.1"/>
    <property type="molecule type" value="Genomic_DNA"/>
</dbReference>
<keyword evidence="11" id="KW-1133">Transmembrane helix</keyword>
<proteinExistence type="inferred from homology"/>
<evidence type="ECO:0000313" key="12">
    <source>
        <dbReference type="EMBL" id="KAF9460799.1"/>
    </source>
</evidence>
<dbReference type="AlphaFoldDB" id="A0A9P5Y1Y5"/>
<organism evidence="12 13">
    <name type="scientific">Collybia nuda</name>
    <dbReference type="NCBI Taxonomy" id="64659"/>
    <lineage>
        <taxon>Eukaryota</taxon>
        <taxon>Fungi</taxon>
        <taxon>Dikarya</taxon>
        <taxon>Basidiomycota</taxon>
        <taxon>Agaricomycotina</taxon>
        <taxon>Agaricomycetes</taxon>
        <taxon>Agaricomycetidae</taxon>
        <taxon>Agaricales</taxon>
        <taxon>Tricholomatineae</taxon>
        <taxon>Clitocybaceae</taxon>
        <taxon>Collybia</taxon>
    </lineage>
</organism>
<keyword evidence="13" id="KW-1185">Reference proteome</keyword>
<evidence type="ECO:0000256" key="10">
    <source>
        <dbReference type="RuleBase" id="RU000461"/>
    </source>
</evidence>
<dbReference type="InterPro" id="IPR017972">
    <property type="entry name" value="Cyt_P450_CS"/>
</dbReference>
<dbReference type="PROSITE" id="PS00086">
    <property type="entry name" value="CYTOCHROME_P450"/>
    <property type="match status" value="1"/>
</dbReference>
<keyword evidence="11" id="KW-0472">Membrane</keyword>
<dbReference type="Pfam" id="PF00067">
    <property type="entry name" value="p450"/>
    <property type="match status" value="1"/>
</dbReference>
<dbReference type="Gene3D" id="1.10.630.10">
    <property type="entry name" value="Cytochrome P450"/>
    <property type="match status" value="1"/>
</dbReference>
<dbReference type="GO" id="GO:0005506">
    <property type="term" value="F:iron ion binding"/>
    <property type="evidence" value="ECO:0007669"/>
    <property type="project" value="InterPro"/>
</dbReference>
<gene>
    <name evidence="12" type="ORF">BDZ94DRAFT_1265153</name>
</gene>
<comment type="pathway">
    <text evidence="2">Secondary metabolite biosynthesis.</text>
</comment>
<keyword evidence="7 9" id="KW-0408">Iron</keyword>
<dbReference type="CDD" id="cd11065">
    <property type="entry name" value="CYP64-like"/>
    <property type="match status" value="1"/>
</dbReference>
<dbReference type="GO" id="GO:0004497">
    <property type="term" value="F:monooxygenase activity"/>
    <property type="evidence" value="ECO:0007669"/>
    <property type="project" value="UniProtKB-KW"/>
</dbReference>
<keyword evidence="11" id="KW-0812">Transmembrane</keyword>
<evidence type="ECO:0000256" key="7">
    <source>
        <dbReference type="ARBA" id="ARBA00023004"/>
    </source>
</evidence>
<comment type="cofactor">
    <cofactor evidence="1 9">
        <name>heme</name>
        <dbReference type="ChEBI" id="CHEBI:30413"/>
    </cofactor>
</comment>
<evidence type="ECO:0000313" key="13">
    <source>
        <dbReference type="Proteomes" id="UP000807353"/>
    </source>
</evidence>
<keyword evidence="6 10" id="KW-0560">Oxidoreductase</keyword>
<dbReference type="SUPFAM" id="SSF48264">
    <property type="entry name" value="Cytochrome P450"/>
    <property type="match status" value="1"/>
</dbReference>
<keyword evidence="4 9" id="KW-0349">Heme</keyword>
<dbReference type="Proteomes" id="UP000807353">
    <property type="component" value="Unassembled WGS sequence"/>
</dbReference>
<dbReference type="InterPro" id="IPR001128">
    <property type="entry name" value="Cyt_P450"/>
</dbReference>
<evidence type="ECO:0000256" key="3">
    <source>
        <dbReference type="ARBA" id="ARBA00010617"/>
    </source>
</evidence>
<dbReference type="OrthoDB" id="2789670at2759"/>
<keyword evidence="8 10" id="KW-0503">Monooxygenase</keyword>
<feature type="binding site" description="axial binding residue" evidence="9">
    <location>
        <position position="443"/>
    </location>
    <ligand>
        <name>heme</name>
        <dbReference type="ChEBI" id="CHEBI:30413"/>
    </ligand>
    <ligandPart>
        <name>Fe</name>
        <dbReference type="ChEBI" id="CHEBI:18248"/>
    </ligandPart>
</feature>
<dbReference type="GO" id="GO:0020037">
    <property type="term" value="F:heme binding"/>
    <property type="evidence" value="ECO:0007669"/>
    <property type="project" value="InterPro"/>
</dbReference>
<keyword evidence="5 9" id="KW-0479">Metal-binding</keyword>
<dbReference type="InterPro" id="IPR002401">
    <property type="entry name" value="Cyt_P450_E_grp-I"/>
</dbReference>
<evidence type="ECO:0000256" key="5">
    <source>
        <dbReference type="ARBA" id="ARBA00022723"/>
    </source>
</evidence>
<accession>A0A9P5Y1Y5</accession>